<protein>
    <submittedName>
        <fullName evidence="5">Uncharacterized protein</fullName>
    </submittedName>
</protein>
<name>A0ABD0T089_LOXSC</name>
<organism evidence="5 6">
    <name type="scientific">Loxostege sticticalis</name>
    <name type="common">Beet webworm moth</name>
    <dbReference type="NCBI Taxonomy" id="481309"/>
    <lineage>
        <taxon>Eukaryota</taxon>
        <taxon>Metazoa</taxon>
        <taxon>Ecdysozoa</taxon>
        <taxon>Arthropoda</taxon>
        <taxon>Hexapoda</taxon>
        <taxon>Insecta</taxon>
        <taxon>Pterygota</taxon>
        <taxon>Neoptera</taxon>
        <taxon>Endopterygota</taxon>
        <taxon>Lepidoptera</taxon>
        <taxon>Glossata</taxon>
        <taxon>Ditrysia</taxon>
        <taxon>Pyraloidea</taxon>
        <taxon>Crambidae</taxon>
        <taxon>Pyraustinae</taxon>
        <taxon>Loxostege</taxon>
    </lineage>
</organism>
<dbReference type="PANTHER" id="PTHR11008">
    <property type="entry name" value="PROTEIN TAKEOUT-LIKE PROTEIN"/>
    <property type="match status" value="1"/>
</dbReference>
<dbReference type="AlphaFoldDB" id="A0ABD0T089"/>
<dbReference type="InterPro" id="IPR010562">
    <property type="entry name" value="Haemolymph_juvenile_hormone-bd"/>
</dbReference>
<evidence type="ECO:0000256" key="1">
    <source>
        <dbReference type="ARBA" id="ARBA00022729"/>
    </source>
</evidence>
<sequence>MTVYWITFLTQILLVSAASVGKPKCEKSDSQCLKSTAQETVPALVAGIPDIGAAALDPIILDKVKIDLAGLKLLITNAAVKGLKKSVIEKINVDRTKKVLELKYVADIVLKSKYKASGRLLILPISGDGDLTLKLKKIQVDVSMPFEYSKNTDGQTILDLKSFSFKYDVKENAHFHLTNLFNGNKELSDAMLTFMNNNWKVLTEEFGAPLLQASHKVIFDSIKKYMATQPIEE</sequence>
<comment type="similarity">
    <text evidence="3">Belongs to the TO family.</text>
</comment>
<dbReference type="SMART" id="SM00700">
    <property type="entry name" value="JHBP"/>
    <property type="match status" value="1"/>
</dbReference>
<evidence type="ECO:0000256" key="4">
    <source>
        <dbReference type="SAM" id="SignalP"/>
    </source>
</evidence>
<dbReference type="Gene3D" id="3.15.10.30">
    <property type="entry name" value="Haemolymph juvenile hormone binding protein"/>
    <property type="match status" value="1"/>
</dbReference>
<dbReference type="FunFam" id="3.15.10.30:FF:000001">
    <property type="entry name" value="Takeout-like protein 1"/>
    <property type="match status" value="1"/>
</dbReference>
<keyword evidence="1 4" id="KW-0732">Signal</keyword>
<dbReference type="GO" id="GO:0007623">
    <property type="term" value="P:circadian rhythm"/>
    <property type="evidence" value="ECO:0007669"/>
    <property type="project" value="UniProtKB-ARBA"/>
</dbReference>
<comment type="caution">
    <text evidence="5">The sequence shown here is derived from an EMBL/GenBank/DDBJ whole genome shotgun (WGS) entry which is preliminary data.</text>
</comment>
<dbReference type="Proteomes" id="UP001549921">
    <property type="component" value="Unassembled WGS sequence"/>
</dbReference>
<dbReference type="PANTHER" id="PTHR11008:SF18">
    <property type="entry name" value="BCDNA.GH05536-RELATED"/>
    <property type="match status" value="1"/>
</dbReference>
<reference evidence="5 6" key="1">
    <citation type="submission" date="2024-06" db="EMBL/GenBank/DDBJ databases">
        <title>A chromosome-level genome assembly of beet webworm, Loxostege sticticalis.</title>
        <authorList>
            <person name="Zhang Y."/>
        </authorList>
    </citation>
    <scope>NUCLEOTIDE SEQUENCE [LARGE SCALE GENOMIC DNA]</scope>
    <source>
        <strain evidence="5">AQ028</strain>
        <tissue evidence="5">Male pupae</tissue>
    </source>
</reference>
<evidence type="ECO:0000313" key="6">
    <source>
        <dbReference type="Proteomes" id="UP001549921"/>
    </source>
</evidence>
<proteinExistence type="inferred from homology"/>
<accession>A0ABD0T089</accession>
<feature type="chain" id="PRO_5044760131" evidence="4">
    <location>
        <begin position="18"/>
        <end position="233"/>
    </location>
</feature>
<keyword evidence="2" id="KW-0090">Biological rhythms</keyword>
<dbReference type="EMBL" id="JBEDNZ010000013">
    <property type="protein sequence ID" value="KAL0830507.1"/>
    <property type="molecule type" value="Genomic_DNA"/>
</dbReference>
<gene>
    <name evidence="5" type="ORF">ABMA28_002670</name>
</gene>
<evidence type="ECO:0000256" key="2">
    <source>
        <dbReference type="ARBA" id="ARBA00023108"/>
    </source>
</evidence>
<dbReference type="InterPro" id="IPR038606">
    <property type="entry name" value="To_sf"/>
</dbReference>
<feature type="signal peptide" evidence="4">
    <location>
        <begin position="1"/>
        <end position="17"/>
    </location>
</feature>
<evidence type="ECO:0000256" key="3">
    <source>
        <dbReference type="ARBA" id="ARBA00060902"/>
    </source>
</evidence>
<evidence type="ECO:0000313" key="5">
    <source>
        <dbReference type="EMBL" id="KAL0830507.1"/>
    </source>
</evidence>
<dbReference type="Pfam" id="PF06585">
    <property type="entry name" value="JHBP"/>
    <property type="match status" value="1"/>
</dbReference>